<organism evidence="3 4">
    <name type="scientific">Rotaria sordida</name>
    <dbReference type="NCBI Taxonomy" id="392033"/>
    <lineage>
        <taxon>Eukaryota</taxon>
        <taxon>Metazoa</taxon>
        <taxon>Spiralia</taxon>
        <taxon>Gnathifera</taxon>
        <taxon>Rotifera</taxon>
        <taxon>Eurotatoria</taxon>
        <taxon>Bdelloidea</taxon>
        <taxon>Philodinida</taxon>
        <taxon>Philodinidae</taxon>
        <taxon>Rotaria</taxon>
    </lineage>
</organism>
<keyword evidence="1" id="KW-1133">Transmembrane helix</keyword>
<keyword evidence="1" id="KW-0812">Transmembrane</keyword>
<feature type="domain" description="Fucosyltransferase N-terminal" evidence="2">
    <location>
        <begin position="86"/>
        <end position="171"/>
    </location>
</feature>
<accession>A0A819GI50</accession>
<comment type="caution">
    <text evidence="3">The sequence shown here is derived from an EMBL/GenBank/DDBJ whole genome shotgun (WGS) entry which is preliminary data.</text>
</comment>
<sequence>MSRTYRDIYQKIILFLLISIIIFFISQSFLIKLENNFIYHIHNNHDYILNNNLTFKKVSIAHYTTLYGIRTDSHTKIFNDNLKQICNILDPKDYSLADSVFVSLVDFVRFPILSNGISYRSQHQSQLWIVHSEESPRNSYRIIDMKNITDLDDWFNLTSTFKPESDFHIQYRVCFLIKFSFFPLR</sequence>
<dbReference type="Pfam" id="PF17039">
    <property type="entry name" value="Glyco_tran_10_N"/>
    <property type="match status" value="1"/>
</dbReference>
<feature type="transmembrane region" description="Helical" evidence="1">
    <location>
        <begin position="12"/>
        <end position="31"/>
    </location>
</feature>
<dbReference type="SUPFAM" id="SSF53756">
    <property type="entry name" value="UDP-Glycosyltransferase/glycogen phosphorylase"/>
    <property type="match status" value="1"/>
</dbReference>
<dbReference type="EMBL" id="CAJOBD010002441">
    <property type="protein sequence ID" value="CAF3882285.1"/>
    <property type="molecule type" value="Genomic_DNA"/>
</dbReference>
<dbReference type="Proteomes" id="UP000663836">
    <property type="component" value="Unassembled WGS sequence"/>
</dbReference>
<dbReference type="InterPro" id="IPR031481">
    <property type="entry name" value="Glyco_tran_10_N"/>
</dbReference>
<keyword evidence="1" id="KW-0472">Membrane</keyword>
<protein>
    <recommendedName>
        <fullName evidence="2">Fucosyltransferase N-terminal domain-containing protein</fullName>
    </recommendedName>
</protein>
<dbReference type="AlphaFoldDB" id="A0A819GI50"/>
<evidence type="ECO:0000259" key="2">
    <source>
        <dbReference type="Pfam" id="PF17039"/>
    </source>
</evidence>
<proteinExistence type="predicted"/>
<evidence type="ECO:0000256" key="1">
    <source>
        <dbReference type="SAM" id="Phobius"/>
    </source>
</evidence>
<gene>
    <name evidence="3" type="ORF">JBS370_LOCUS19906</name>
</gene>
<name>A0A819GI50_9BILA</name>
<evidence type="ECO:0000313" key="3">
    <source>
        <dbReference type="EMBL" id="CAF3882285.1"/>
    </source>
</evidence>
<evidence type="ECO:0000313" key="4">
    <source>
        <dbReference type="Proteomes" id="UP000663836"/>
    </source>
</evidence>
<reference evidence="3" key="1">
    <citation type="submission" date="2021-02" db="EMBL/GenBank/DDBJ databases">
        <authorList>
            <person name="Nowell W R."/>
        </authorList>
    </citation>
    <scope>NUCLEOTIDE SEQUENCE</scope>
</reference>